<reference evidence="5" key="1">
    <citation type="journal article" date="2019" name="Int. J. Syst. Evol. Microbiol.">
        <title>The Global Catalogue of Microorganisms (GCM) 10K type strain sequencing project: providing services to taxonomists for standard genome sequencing and annotation.</title>
        <authorList>
            <consortium name="The Broad Institute Genomics Platform"/>
            <consortium name="The Broad Institute Genome Sequencing Center for Infectious Disease"/>
            <person name="Wu L."/>
            <person name="Ma J."/>
        </authorList>
    </citation>
    <scope>NUCLEOTIDE SEQUENCE [LARGE SCALE GENOMIC DNA]</scope>
    <source>
        <strain evidence="5">CGMCC-1.15741</strain>
    </source>
</reference>
<dbReference type="PANTHER" id="PTHR43861">
    <property type="entry name" value="TRANS-ACONITATE 2-METHYLTRANSFERASE-RELATED"/>
    <property type="match status" value="1"/>
</dbReference>
<evidence type="ECO:0000313" key="5">
    <source>
        <dbReference type="Proteomes" id="UP001596303"/>
    </source>
</evidence>
<dbReference type="GO" id="GO:0008168">
    <property type="term" value="F:methyltransferase activity"/>
    <property type="evidence" value="ECO:0007669"/>
    <property type="project" value="UniProtKB-KW"/>
</dbReference>
<gene>
    <name evidence="4" type="ORF">ACFQDM_00505</name>
</gene>
<dbReference type="CDD" id="cd02440">
    <property type="entry name" value="AdoMet_MTases"/>
    <property type="match status" value="1"/>
</dbReference>
<protein>
    <submittedName>
        <fullName evidence="4">Class I SAM-dependent methyltransferase</fullName>
        <ecNumber evidence="4">2.1.1.-</ecNumber>
    </submittedName>
</protein>
<dbReference type="InterPro" id="IPR041698">
    <property type="entry name" value="Methyltransf_25"/>
</dbReference>
<dbReference type="SUPFAM" id="SSF53335">
    <property type="entry name" value="S-adenosyl-L-methionine-dependent methyltransferases"/>
    <property type="match status" value="1"/>
</dbReference>
<evidence type="ECO:0000256" key="2">
    <source>
        <dbReference type="ARBA" id="ARBA00022679"/>
    </source>
</evidence>
<comment type="caution">
    <text evidence="4">The sequence shown here is derived from an EMBL/GenBank/DDBJ whole genome shotgun (WGS) entry which is preliminary data.</text>
</comment>
<name>A0ABW1S5S6_9PROT</name>
<sequence length="212" mass="23385">MGIGEKGARGFWDKMADGYARRPIADEEAYQHKLRLTQAFLMPNMDVLELGCGTGGTALEHAPFVRHIRATDISDEMLRHARERAQSAGVENVTFEQADLEGLSIAPESYDVVLAMNLLHLTEDPLAEMKRIHQWLKPGGIFVQSTGLVGHMNPLLRLALPVARLLGKAPFVNSFTEDQLEAWIDAAGFHVLQTYWPDAGAAKLVIARKAAD</sequence>
<dbReference type="RefSeq" id="WP_377374039.1">
    <property type="nucleotide sequence ID" value="NZ_JBHSSW010000001.1"/>
</dbReference>
<evidence type="ECO:0000313" key="4">
    <source>
        <dbReference type="EMBL" id="MFC6196533.1"/>
    </source>
</evidence>
<dbReference type="EMBL" id="JBHSSW010000001">
    <property type="protein sequence ID" value="MFC6196533.1"/>
    <property type="molecule type" value="Genomic_DNA"/>
</dbReference>
<dbReference type="EC" id="2.1.1.-" evidence="4"/>
<evidence type="ECO:0000256" key="1">
    <source>
        <dbReference type="ARBA" id="ARBA00022603"/>
    </source>
</evidence>
<dbReference type="PANTHER" id="PTHR43861:SF1">
    <property type="entry name" value="TRANS-ACONITATE 2-METHYLTRANSFERASE"/>
    <property type="match status" value="1"/>
</dbReference>
<proteinExistence type="predicted"/>
<organism evidence="4 5">
    <name type="scientific">Ponticaulis profundi</name>
    <dbReference type="NCBI Taxonomy" id="2665222"/>
    <lineage>
        <taxon>Bacteria</taxon>
        <taxon>Pseudomonadati</taxon>
        <taxon>Pseudomonadota</taxon>
        <taxon>Alphaproteobacteria</taxon>
        <taxon>Hyphomonadales</taxon>
        <taxon>Hyphomonadaceae</taxon>
        <taxon>Ponticaulis</taxon>
    </lineage>
</organism>
<keyword evidence="5" id="KW-1185">Reference proteome</keyword>
<keyword evidence="1 4" id="KW-0489">Methyltransferase</keyword>
<dbReference type="Proteomes" id="UP001596303">
    <property type="component" value="Unassembled WGS sequence"/>
</dbReference>
<dbReference type="Pfam" id="PF13649">
    <property type="entry name" value="Methyltransf_25"/>
    <property type="match status" value="1"/>
</dbReference>
<accession>A0ABW1S5S6</accession>
<keyword evidence="2 4" id="KW-0808">Transferase</keyword>
<evidence type="ECO:0000259" key="3">
    <source>
        <dbReference type="Pfam" id="PF13649"/>
    </source>
</evidence>
<dbReference type="GO" id="GO:0032259">
    <property type="term" value="P:methylation"/>
    <property type="evidence" value="ECO:0007669"/>
    <property type="project" value="UniProtKB-KW"/>
</dbReference>
<feature type="domain" description="Methyltransferase" evidence="3">
    <location>
        <begin position="47"/>
        <end position="140"/>
    </location>
</feature>
<dbReference type="InterPro" id="IPR029063">
    <property type="entry name" value="SAM-dependent_MTases_sf"/>
</dbReference>
<dbReference type="Gene3D" id="3.40.50.150">
    <property type="entry name" value="Vaccinia Virus protein VP39"/>
    <property type="match status" value="1"/>
</dbReference>